<feature type="signal peptide" evidence="1">
    <location>
        <begin position="1"/>
        <end position="23"/>
    </location>
</feature>
<evidence type="ECO:0000313" key="3">
    <source>
        <dbReference type="EMBL" id="MCE7510584.1"/>
    </source>
</evidence>
<dbReference type="KEGG" id="axe:P40_15505"/>
<dbReference type="RefSeq" id="WP_080531335.1">
    <property type="nucleotide sequence ID" value="NZ_CP012331.1"/>
</dbReference>
<dbReference type="Pfam" id="PF00496">
    <property type="entry name" value="SBP_bac_5"/>
    <property type="match status" value="1"/>
</dbReference>
<reference evidence="3" key="1">
    <citation type="submission" date="2022-01" db="EMBL/GenBank/DDBJ databases">
        <authorList>
            <person name="Karlyshev A.V."/>
            <person name="Jaspars M."/>
        </authorList>
    </citation>
    <scope>NUCLEOTIDE SEQUENCE</scope>
    <source>
        <strain evidence="3">AGSA3-2</strain>
    </source>
</reference>
<accession>A0A9Q3ZH93</accession>
<comment type="caution">
    <text evidence="3">The sequence shown here is derived from an EMBL/GenBank/DDBJ whole genome shotgun (WGS) entry which is preliminary data.</text>
</comment>
<evidence type="ECO:0000313" key="4">
    <source>
        <dbReference type="Proteomes" id="UP001107961"/>
    </source>
</evidence>
<dbReference type="AlphaFoldDB" id="A0A9Q3ZH93"/>
<sequence>MTLRTLRTTLVLATLGAAGAIQAAEEATPQLGGTVNISTMYRTLDATTWDLQNWTWKGNHDNLQLESLLRGDLQYGPRGKNENSFVEQAYIPYNQLEGSLAESWEVKEDPMRVIFHLRKGVQWQEVPGVMKKRELVANDVITSFQSRGESPRAIPTFWDFIERWEAPDDHTVIAYFNQFHGNWPYRIAWGYYDGISPPEWQNLSEEKRADWRNAAGTGPYRIEKIETGRQQVYAKNDDYWDSVTLNGKEYPLPLNDKVVYHIIKDEASAVAALSSGRIDIMEAIRWQLVDQLKKTAPELQFRKNLSTNGTYIALRTDQKPFNDVRVRRALNIAVDQKAILSSLLNGEGELLNYPFAQRWTEFYTPLDQLSPEARELFEYDPEKAKKLLAEAGYPKGFSFDLQVCSCSPYHMDVAPMLQAYYQQVGVKVNIKTMEYGAFRSNMRGKTQAGGYLMNNGSGNPIQVLRKSFRTDQTWNASWYSNEEFDRKIDAAIKEPDTEKRNAMLKELNDFIIEEAVPHVWLPTEMGYSAWWPWVKNYYGEQRIGAVKPNAIYSRIWIDQKMKESMGKAR</sequence>
<dbReference type="GO" id="GO:0015833">
    <property type="term" value="P:peptide transport"/>
    <property type="evidence" value="ECO:0007669"/>
    <property type="project" value="TreeGrafter"/>
</dbReference>
<dbReference type="PANTHER" id="PTHR30290">
    <property type="entry name" value="PERIPLASMIC BINDING COMPONENT OF ABC TRANSPORTER"/>
    <property type="match status" value="1"/>
</dbReference>
<feature type="domain" description="Solute-binding protein family 5" evidence="2">
    <location>
        <begin position="96"/>
        <end position="457"/>
    </location>
</feature>
<dbReference type="Gene3D" id="3.10.105.10">
    <property type="entry name" value="Dipeptide-binding Protein, Domain 3"/>
    <property type="match status" value="1"/>
</dbReference>
<organism evidence="3 4">
    <name type="scientific">Alloalcanivorax xenomutans</name>
    <dbReference type="NCBI Taxonomy" id="1094342"/>
    <lineage>
        <taxon>Bacteria</taxon>
        <taxon>Pseudomonadati</taxon>
        <taxon>Pseudomonadota</taxon>
        <taxon>Gammaproteobacteria</taxon>
        <taxon>Oceanospirillales</taxon>
        <taxon>Alcanivoracaceae</taxon>
        <taxon>Alloalcanivorax</taxon>
    </lineage>
</organism>
<dbReference type="Gene3D" id="3.90.76.10">
    <property type="entry name" value="Dipeptide-binding Protein, Domain 1"/>
    <property type="match status" value="1"/>
</dbReference>
<evidence type="ECO:0000259" key="2">
    <source>
        <dbReference type="Pfam" id="PF00496"/>
    </source>
</evidence>
<protein>
    <submittedName>
        <fullName evidence="3">ABC transporter substrate-binding protein</fullName>
    </submittedName>
</protein>
<dbReference type="SUPFAM" id="SSF53850">
    <property type="entry name" value="Periplasmic binding protein-like II"/>
    <property type="match status" value="1"/>
</dbReference>
<dbReference type="GO" id="GO:1904680">
    <property type="term" value="F:peptide transmembrane transporter activity"/>
    <property type="evidence" value="ECO:0007669"/>
    <property type="project" value="TreeGrafter"/>
</dbReference>
<dbReference type="PANTHER" id="PTHR30290:SF83">
    <property type="entry name" value="ABC TRANSPORTER SUBSTRATE-BINDING PROTEIN"/>
    <property type="match status" value="1"/>
</dbReference>
<evidence type="ECO:0000256" key="1">
    <source>
        <dbReference type="SAM" id="SignalP"/>
    </source>
</evidence>
<dbReference type="CDD" id="cd00995">
    <property type="entry name" value="PBP2_NikA_DppA_OppA_like"/>
    <property type="match status" value="1"/>
</dbReference>
<dbReference type="InterPro" id="IPR000914">
    <property type="entry name" value="SBP_5_dom"/>
</dbReference>
<keyword evidence="4" id="KW-1185">Reference proteome</keyword>
<feature type="chain" id="PRO_5040414054" evidence="1">
    <location>
        <begin position="24"/>
        <end position="569"/>
    </location>
</feature>
<dbReference type="InterPro" id="IPR039424">
    <property type="entry name" value="SBP_5"/>
</dbReference>
<dbReference type="Proteomes" id="UP001107961">
    <property type="component" value="Unassembled WGS sequence"/>
</dbReference>
<gene>
    <name evidence="3" type="ORF">LZG35_18255</name>
</gene>
<proteinExistence type="predicted"/>
<dbReference type="Gene3D" id="3.40.190.10">
    <property type="entry name" value="Periplasmic binding protein-like II"/>
    <property type="match status" value="1"/>
</dbReference>
<keyword evidence="1" id="KW-0732">Signal</keyword>
<dbReference type="EMBL" id="JAJVKT010000026">
    <property type="protein sequence ID" value="MCE7510584.1"/>
    <property type="molecule type" value="Genomic_DNA"/>
</dbReference>
<name>A0A9Q3ZH93_9GAMM</name>